<name>A0ABY5ZJT4_9BACT</name>
<dbReference type="EMBL" id="CP092109">
    <property type="protein sequence ID" value="UWZ79407.1"/>
    <property type="molecule type" value="Genomic_DNA"/>
</dbReference>
<feature type="transmembrane region" description="Helical" evidence="2">
    <location>
        <begin position="124"/>
        <end position="144"/>
    </location>
</feature>
<dbReference type="Proteomes" id="UP001060414">
    <property type="component" value="Chromosome"/>
</dbReference>
<sequence length="1100" mass="119181">MAKTYQRLLVSLVVVALVPQTGLALEMDYYTFGGHEAVVSAFSKVALIFSDNGYKTLFYVVISLAIFLGAMTAFYRGLTGARFNPVAWVVPLVVGLMIYAGLVVPKGTLHIYDNVTNRYQPVSGIPDGLVMIAGLFSLFENGLVEIVSTAADPLSYQNQAGGLGLLGLFKATTFSITAEDSLMDTSFNRFIDDCVSFELVRPGSELTVDELRRTTTDLRASLSKAWHPSNFTVHYSRAVPRGQTLSCTEAWERLDLYLANMGNFEGNLHGLCAQIGFDYLDAVQYQRCKGAIEDTLSLLGVQMSSEDFIRQAYLAERLESQYRAGLAHNLANYHFIISATGTMKAANEWLPILRAVLTAIAVGLIPFLALFIPTPLFGKALAVMLGFFIWLSAWGVTDAIVHGFAMDFANSAFEKIRRFGPPGSMGMDALYFAPGETIKVLAMFGTLRMSGLMLATVMTGMLVRFGGHALASLSGNVTGQVQSAGVTAARQTEDPAGRAEAIQSNVKALPTQAWSNEHDFASRMAAERAFMDELTGGRLALGREAFAQGHAAKLAGMGATDAFLLTGDPRGSAALGASQMRAPRGVISTPANQRWIEYATPDGSQRTLKSGPQGLALSEGELTAVSGLPNEITYSTTMSAAYSTAIADMQSEVARHDQTTGNNLLRNETRSDGTSSIDAAVQKYGVSAGTAHELSEARVNAARTVLDNATSITDEKGNVVSKEAVGQVIATATAQTPFGSIAPIKVEAKGLASYAIKGVAKDGTTQTYTVNVGDQDSVERKIGESWRDTTSRLQSSDISANDQRALGNLLQVTGTRFSTELGSNAWQRQRTLEARQSEDTNVTLANRMGFDTAFLRWYGDKWHGLETNPVQRYANAFSQLNRLVNEGNREKVGLIIEDYAQDRSLVPRGEDARGSAPALSKPSPPPVDLERGKERYAQTRQELETERNNMEAPREAPQNVPERIAAGETSAGLKAPDPQLERYLDLMRDNVDKAGVEMGKFTDAPAGPLGQLVPEELGGFRPPNARDTKQGRIKENLDPLKDSGMSNMEALSRSGKAIWDEAGPGKAAERMEQARDRLLNPDDPVSPRRTFKLRKPKNRQ</sequence>
<feature type="transmembrane region" description="Helical" evidence="2">
    <location>
        <begin position="56"/>
        <end position="74"/>
    </location>
</feature>
<feature type="transmembrane region" description="Helical" evidence="2">
    <location>
        <begin position="451"/>
        <end position="471"/>
    </location>
</feature>
<feature type="compositionally biased region" description="Basic and acidic residues" evidence="1">
    <location>
        <begin position="928"/>
        <end position="954"/>
    </location>
</feature>
<protein>
    <submittedName>
        <fullName evidence="4">Conjugal transfer protein TraG N-terminal domain-containing protein</fullName>
    </submittedName>
</protein>
<evidence type="ECO:0000313" key="5">
    <source>
        <dbReference type="Proteomes" id="UP001060414"/>
    </source>
</evidence>
<keyword evidence="2" id="KW-0472">Membrane</keyword>
<evidence type="ECO:0000256" key="1">
    <source>
        <dbReference type="SAM" id="MobiDB-lite"/>
    </source>
</evidence>
<evidence type="ECO:0000256" key="2">
    <source>
        <dbReference type="SAM" id="Phobius"/>
    </source>
</evidence>
<feature type="transmembrane region" description="Helical" evidence="2">
    <location>
        <begin position="384"/>
        <end position="409"/>
    </location>
</feature>
<feature type="compositionally biased region" description="Basic and acidic residues" evidence="1">
    <location>
        <begin position="1067"/>
        <end position="1080"/>
    </location>
</feature>
<feature type="region of interest" description="Disordered" evidence="1">
    <location>
        <begin position="1002"/>
        <end position="1100"/>
    </location>
</feature>
<accession>A0ABY5ZJT4</accession>
<keyword evidence="2" id="KW-0812">Transmembrane</keyword>
<evidence type="ECO:0000313" key="4">
    <source>
        <dbReference type="EMBL" id="UWZ79407.1"/>
    </source>
</evidence>
<dbReference type="InterPro" id="IPR012931">
    <property type="entry name" value="TraG_N_Proteobacteria"/>
</dbReference>
<feature type="transmembrane region" description="Helical" evidence="2">
    <location>
        <begin position="86"/>
        <end position="104"/>
    </location>
</feature>
<evidence type="ECO:0000259" key="3">
    <source>
        <dbReference type="Pfam" id="PF07916"/>
    </source>
</evidence>
<dbReference type="Pfam" id="PF07916">
    <property type="entry name" value="TraG_N"/>
    <property type="match status" value="1"/>
</dbReference>
<gene>
    <name evidence="4" type="ORF">L9S41_17250</name>
</gene>
<reference evidence="4" key="1">
    <citation type="journal article" date="2022" name="Environ. Microbiol.">
        <title>Geoalkalibacter halelectricus SAP #1 sp. nov. possessing extracellular electron transfer and mineral#reducing capabilities from a haloalkaline environment.</title>
        <authorList>
            <person name="Yadav S."/>
            <person name="Singh R."/>
            <person name="Sundharam S.S."/>
            <person name="Chaudhary S."/>
            <person name="Krishnamurthi S."/>
            <person name="Patil S.A."/>
        </authorList>
    </citation>
    <scope>NUCLEOTIDE SEQUENCE</scope>
    <source>
        <strain evidence="4">SAP-1</strain>
    </source>
</reference>
<feature type="region of interest" description="Disordered" evidence="1">
    <location>
        <begin position="908"/>
        <end position="961"/>
    </location>
</feature>
<feature type="transmembrane region" description="Helical" evidence="2">
    <location>
        <begin position="352"/>
        <end position="372"/>
    </location>
</feature>
<feature type="compositionally biased region" description="Basic residues" evidence="1">
    <location>
        <begin position="1089"/>
        <end position="1100"/>
    </location>
</feature>
<keyword evidence="5" id="KW-1185">Reference proteome</keyword>
<proteinExistence type="predicted"/>
<keyword evidence="2" id="KW-1133">Transmembrane helix</keyword>
<feature type="domain" description="TraG N-terminal Proteobacteria" evidence="3">
    <location>
        <begin position="29"/>
        <end position="484"/>
    </location>
</feature>
<dbReference type="RefSeq" id="WP_260747759.1">
    <property type="nucleotide sequence ID" value="NZ_CP092109.1"/>
</dbReference>
<feature type="compositionally biased region" description="Basic and acidic residues" evidence="1">
    <location>
        <begin position="1024"/>
        <end position="1041"/>
    </location>
</feature>
<organism evidence="4 5">
    <name type="scientific">Geoalkalibacter halelectricus</name>
    <dbReference type="NCBI Taxonomy" id="2847045"/>
    <lineage>
        <taxon>Bacteria</taxon>
        <taxon>Pseudomonadati</taxon>
        <taxon>Thermodesulfobacteriota</taxon>
        <taxon>Desulfuromonadia</taxon>
        <taxon>Desulfuromonadales</taxon>
        <taxon>Geoalkalibacteraceae</taxon>
        <taxon>Geoalkalibacter</taxon>
    </lineage>
</organism>